<dbReference type="SUPFAM" id="SSF55729">
    <property type="entry name" value="Acyl-CoA N-acyltransferases (Nat)"/>
    <property type="match status" value="1"/>
</dbReference>
<proteinExistence type="predicted"/>
<dbReference type="InterPro" id="IPR016181">
    <property type="entry name" value="Acyl_CoA_acyltransferase"/>
</dbReference>
<organism evidence="1">
    <name type="scientific">uncultured Rubrobacteraceae bacterium</name>
    <dbReference type="NCBI Taxonomy" id="349277"/>
    <lineage>
        <taxon>Bacteria</taxon>
        <taxon>Bacillati</taxon>
        <taxon>Actinomycetota</taxon>
        <taxon>Rubrobacteria</taxon>
        <taxon>Rubrobacterales</taxon>
        <taxon>Rubrobacteraceae</taxon>
        <taxon>environmental samples</taxon>
    </lineage>
</organism>
<sequence>MENREALPRLASPAQQRAFGRPEWWTLDRNESSIGFYRRVGATAMDAWMVYRPAGAALEDLASNVW</sequence>
<protein>
    <recommendedName>
        <fullName evidence="2">N-acetyltransferase domain-containing protein</fullName>
    </recommendedName>
</protein>
<dbReference type="Gene3D" id="3.40.630.30">
    <property type="match status" value="1"/>
</dbReference>
<reference evidence="1" key="1">
    <citation type="submission" date="2020-02" db="EMBL/GenBank/DDBJ databases">
        <authorList>
            <person name="Meier V. D."/>
        </authorList>
    </citation>
    <scope>NUCLEOTIDE SEQUENCE</scope>
    <source>
        <strain evidence="1">AVDCRST_MAG05</strain>
    </source>
</reference>
<accession>A0A6J4TUQ7</accession>
<dbReference type="AlphaFoldDB" id="A0A6J4TUQ7"/>
<name>A0A6J4TUQ7_9ACTN</name>
<dbReference type="EMBL" id="CADCVM010000495">
    <property type="protein sequence ID" value="CAA9532606.1"/>
    <property type="molecule type" value="Genomic_DNA"/>
</dbReference>
<evidence type="ECO:0000313" key="1">
    <source>
        <dbReference type="EMBL" id="CAA9532606.1"/>
    </source>
</evidence>
<evidence type="ECO:0008006" key="2">
    <source>
        <dbReference type="Google" id="ProtNLM"/>
    </source>
</evidence>
<gene>
    <name evidence="1" type="ORF">AVDCRST_MAG05-4568</name>
</gene>